<dbReference type="Pfam" id="PF11888">
    <property type="entry name" value="DUF3408"/>
    <property type="match status" value="1"/>
</dbReference>
<gene>
    <name evidence="2" type="ORF">ERS852510_02619</name>
</gene>
<reference evidence="2 3" key="1">
    <citation type="submission" date="2015-09" db="EMBL/GenBank/DDBJ databases">
        <authorList>
            <consortium name="Pathogen Informatics"/>
        </authorList>
    </citation>
    <scope>NUCLEOTIDE SEQUENCE [LARGE SCALE GENOMIC DNA]</scope>
    <source>
        <strain evidence="2 3">2789STDY5834898</strain>
    </source>
</reference>
<name>A0A174RY26_BACUN</name>
<evidence type="ECO:0000256" key="1">
    <source>
        <dbReference type="SAM" id="MobiDB-lite"/>
    </source>
</evidence>
<accession>A0A174RY26</accession>
<dbReference type="EMBL" id="CZAO01000012">
    <property type="protein sequence ID" value="CUP90362.1"/>
    <property type="molecule type" value="Genomic_DNA"/>
</dbReference>
<organism evidence="2 3">
    <name type="scientific">Bacteroides uniformis</name>
    <dbReference type="NCBI Taxonomy" id="820"/>
    <lineage>
        <taxon>Bacteria</taxon>
        <taxon>Pseudomonadati</taxon>
        <taxon>Bacteroidota</taxon>
        <taxon>Bacteroidia</taxon>
        <taxon>Bacteroidales</taxon>
        <taxon>Bacteroidaceae</taxon>
        <taxon>Bacteroides</taxon>
    </lineage>
</organism>
<sequence length="155" mass="17596">MANKRRSVYNVDEDALKRVVAGDVTALEQLQQSEDVQPEKTSEDTGMETVPQESETRASVPAVRKTSVPRKSVQHPERDEYRRQFLQVKLTGARRQTYLHDSIYKSCAKILPVIAPDMSVPTFINSVMSDHLKRYKSVINGIYNEEASKEAIDVE</sequence>
<proteinExistence type="predicted"/>
<dbReference type="AlphaFoldDB" id="A0A174RY26"/>
<evidence type="ECO:0000313" key="3">
    <source>
        <dbReference type="Proteomes" id="UP000095766"/>
    </source>
</evidence>
<dbReference type="RefSeq" id="WP_057253575.1">
    <property type="nucleotide sequence ID" value="NZ_CZAO01000012.1"/>
</dbReference>
<evidence type="ECO:0000313" key="2">
    <source>
        <dbReference type="EMBL" id="CUP90362.1"/>
    </source>
</evidence>
<feature type="region of interest" description="Disordered" evidence="1">
    <location>
        <begin position="28"/>
        <end position="79"/>
    </location>
</feature>
<dbReference type="InterPro" id="IPR021823">
    <property type="entry name" value="DUF3408"/>
</dbReference>
<protein>
    <submittedName>
        <fullName evidence="2">Protein of uncharacterized function (DUF3408)</fullName>
    </submittedName>
</protein>
<dbReference type="Proteomes" id="UP000095766">
    <property type="component" value="Unassembled WGS sequence"/>
</dbReference>